<evidence type="ECO:0000313" key="3">
    <source>
        <dbReference type="Proteomes" id="UP001500668"/>
    </source>
</evidence>
<feature type="region of interest" description="Disordered" evidence="1">
    <location>
        <begin position="1"/>
        <end position="29"/>
    </location>
</feature>
<proteinExistence type="predicted"/>
<gene>
    <name evidence="2" type="ORF">GCM10010394_45470</name>
</gene>
<keyword evidence="3" id="KW-1185">Reference proteome</keyword>
<reference evidence="2 3" key="1">
    <citation type="journal article" date="2019" name="Int. J. Syst. Evol. Microbiol.">
        <title>The Global Catalogue of Microorganisms (GCM) 10K type strain sequencing project: providing services to taxonomists for standard genome sequencing and annotation.</title>
        <authorList>
            <consortium name="The Broad Institute Genomics Platform"/>
            <consortium name="The Broad Institute Genome Sequencing Center for Infectious Disease"/>
            <person name="Wu L."/>
            <person name="Ma J."/>
        </authorList>
    </citation>
    <scope>NUCLEOTIDE SEQUENCE [LARGE SCALE GENOMIC DNA]</scope>
    <source>
        <strain evidence="2 3">JCM 5067</strain>
    </source>
</reference>
<evidence type="ECO:0000256" key="1">
    <source>
        <dbReference type="SAM" id="MobiDB-lite"/>
    </source>
</evidence>
<protein>
    <submittedName>
        <fullName evidence="2">Uncharacterized protein</fullName>
    </submittedName>
</protein>
<comment type="caution">
    <text evidence="2">The sequence shown here is derived from an EMBL/GenBank/DDBJ whole genome shotgun (WGS) entry which is preliminary data.</text>
</comment>
<name>A0ABN1GFJ3_9ACTN</name>
<dbReference type="EMBL" id="BAAACA010000031">
    <property type="protein sequence ID" value="GAA0610507.1"/>
    <property type="molecule type" value="Genomic_DNA"/>
</dbReference>
<accession>A0ABN1GFJ3</accession>
<organism evidence="2 3">
    <name type="scientific">Streptomyces crystallinus</name>
    <dbReference type="NCBI Taxonomy" id="68191"/>
    <lineage>
        <taxon>Bacteria</taxon>
        <taxon>Bacillati</taxon>
        <taxon>Actinomycetota</taxon>
        <taxon>Actinomycetes</taxon>
        <taxon>Kitasatosporales</taxon>
        <taxon>Streptomycetaceae</taxon>
        <taxon>Streptomyces</taxon>
    </lineage>
</organism>
<dbReference type="Proteomes" id="UP001500668">
    <property type="component" value="Unassembled WGS sequence"/>
</dbReference>
<sequence length="65" mass="6904">MQIRITTGSGEEFPDDQQRPPVPDGIEGAGGGAVLVVASTTWLTWHATQSRQDVGLSKLLLGKTK</sequence>
<evidence type="ECO:0000313" key="2">
    <source>
        <dbReference type="EMBL" id="GAA0610507.1"/>
    </source>
</evidence>